<sequence length="296" mass="29909">MIGRFVQRGGPLLPPQAAGAPWLAAVIGVLCFLACLAAIGAAAADRAADGWARQLRSEATVIVRPRADETPAGAAARAAETLAGVAGVEEAAALTEEEASDLLRPWLGERLPDDLPTPTLVAVRLTPDAPASAPTLSRALAAAGVDAVVDDHSLWRRGVERSALTVVMLAGAAFLLIAFAAGAAIAYATQAGVAAAAPVIQVLSLNGATDSTIAGLFQRRFALLAAGAAFGGGVAAVVLVALVRLLGGEGGLTPALPVAWRDLWLTLACPPIAFTVAAVAARLAARRAIAVAEEYR</sequence>
<comment type="caution">
    <text evidence="2">The sequence shown here is derived from an EMBL/GenBank/DDBJ whole genome shotgun (WGS) entry which is preliminary data.</text>
</comment>
<keyword evidence="3" id="KW-1185">Reference proteome</keyword>
<protein>
    <submittedName>
        <fullName evidence="2">ABC transporter permease</fullName>
    </submittedName>
</protein>
<dbReference type="EMBL" id="JBHLSW010000003">
    <property type="protein sequence ID" value="MFC0632980.1"/>
    <property type="molecule type" value="Genomic_DNA"/>
</dbReference>
<dbReference type="RefSeq" id="WP_376834402.1">
    <property type="nucleotide sequence ID" value="NZ_JBHLSW010000003.1"/>
</dbReference>
<evidence type="ECO:0000313" key="3">
    <source>
        <dbReference type="Proteomes" id="UP001589906"/>
    </source>
</evidence>
<dbReference type="Proteomes" id="UP001589906">
    <property type="component" value="Unassembled WGS sequence"/>
</dbReference>
<gene>
    <name evidence="2" type="ORF">ACFFGE_03690</name>
</gene>
<feature type="transmembrane region" description="Helical" evidence="1">
    <location>
        <begin position="263"/>
        <end position="285"/>
    </location>
</feature>
<keyword evidence="1" id="KW-1133">Transmembrane helix</keyword>
<organism evidence="2 3">
    <name type="scientific">Brevundimonas balnearis</name>
    <dbReference type="NCBI Taxonomy" id="1572858"/>
    <lineage>
        <taxon>Bacteria</taxon>
        <taxon>Pseudomonadati</taxon>
        <taxon>Pseudomonadota</taxon>
        <taxon>Alphaproteobacteria</taxon>
        <taxon>Caulobacterales</taxon>
        <taxon>Caulobacteraceae</taxon>
        <taxon>Brevundimonas</taxon>
    </lineage>
</organism>
<feature type="transmembrane region" description="Helical" evidence="1">
    <location>
        <begin position="20"/>
        <end position="44"/>
    </location>
</feature>
<dbReference type="InterPro" id="IPR004513">
    <property type="entry name" value="FtsX"/>
</dbReference>
<dbReference type="PANTHER" id="PTHR47755">
    <property type="entry name" value="CELL DIVISION PROTEIN FTSX"/>
    <property type="match status" value="1"/>
</dbReference>
<feature type="transmembrane region" description="Helical" evidence="1">
    <location>
        <begin position="163"/>
        <end position="185"/>
    </location>
</feature>
<evidence type="ECO:0000256" key="1">
    <source>
        <dbReference type="SAM" id="Phobius"/>
    </source>
</evidence>
<feature type="transmembrane region" description="Helical" evidence="1">
    <location>
        <begin position="221"/>
        <end position="243"/>
    </location>
</feature>
<dbReference type="PANTHER" id="PTHR47755:SF1">
    <property type="entry name" value="CELL DIVISION PROTEIN FTSX"/>
    <property type="match status" value="1"/>
</dbReference>
<evidence type="ECO:0000313" key="2">
    <source>
        <dbReference type="EMBL" id="MFC0632980.1"/>
    </source>
</evidence>
<proteinExistence type="predicted"/>
<accession>A0ABV6R036</accession>
<keyword evidence="1" id="KW-0472">Membrane</keyword>
<name>A0ABV6R036_9CAUL</name>
<reference evidence="2 3" key="1">
    <citation type="submission" date="2024-09" db="EMBL/GenBank/DDBJ databases">
        <authorList>
            <person name="Sun Q."/>
            <person name="Mori K."/>
        </authorList>
    </citation>
    <scope>NUCLEOTIDE SEQUENCE [LARGE SCALE GENOMIC DNA]</scope>
    <source>
        <strain evidence="2 3">NCAIM B.02621</strain>
    </source>
</reference>
<feature type="transmembrane region" description="Helical" evidence="1">
    <location>
        <begin position="191"/>
        <end position="209"/>
    </location>
</feature>
<keyword evidence="1" id="KW-0812">Transmembrane</keyword>